<protein>
    <submittedName>
        <fullName evidence="3">AAA family ATPase</fullName>
    </submittedName>
</protein>
<dbReference type="Pfam" id="PF13514">
    <property type="entry name" value="AAA_27"/>
    <property type="match status" value="1"/>
</dbReference>
<gene>
    <name evidence="3" type="ORF">ICI42_12560</name>
</gene>
<reference evidence="3" key="1">
    <citation type="submission" date="2020-09" db="EMBL/GenBank/DDBJ databases">
        <title>Genome seq and assembly of Tianweitania sp.</title>
        <authorList>
            <person name="Chhetri G."/>
        </authorList>
    </citation>
    <scope>NUCLEOTIDE SEQUENCE</scope>
    <source>
        <strain evidence="3">Rool2</strain>
    </source>
</reference>
<feature type="domain" description="YhaN AAA" evidence="2">
    <location>
        <begin position="1"/>
        <end position="60"/>
    </location>
</feature>
<dbReference type="InterPro" id="IPR027417">
    <property type="entry name" value="P-loop_NTPase"/>
</dbReference>
<dbReference type="AlphaFoldDB" id="A0A8J6PWI9"/>
<dbReference type="PANTHER" id="PTHR41259:SF1">
    <property type="entry name" value="DOUBLE-STRAND BREAK REPAIR RAD50 ATPASE, PUTATIVE-RELATED"/>
    <property type="match status" value="1"/>
</dbReference>
<proteinExistence type="predicted"/>
<accession>A0A8J6PWI9</accession>
<comment type="caution">
    <text evidence="3">The sequence shown here is derived from an EMBL/GenBank/DDBJ whole genome shotgun (WGS) entry which is preliminary data.</text>
</comment>
<dbReference type="RefSeq" id="WP_188164906.1">
    <property type="nucleotide sequence ID" value="NZ_JACVVX010000003.1"/>
</dbReference>
<evidence type="ECO:0000256" key="1">
    <source>
        <dbReference type="SAM" id="Coils"/>
    </source>
</evidence>
<evidence type="ECO:0000313" key="3">
    <source>
        <dbReference type="EMBL" id="MBD0415493.1"/>
    </source>
</evidence>
<organism evidence="3 4">
    <name type="scientific">Oryzicola mucosus</name>
    <dbReference type="NCBI Taxonomy" id="2767425"/>
    <lineage>
        <taxon>Bacteria</taxon>
        <taxon>Pseudomonadati</taxon>
        <taxon>Pseudomonadota</taxon>
        <taxon>Alphaproteobacteria</taxon>
        <taxon>Hyphomicrobiales</taxon>
        <taxon>Phyllobacteriaceae</taxon>
        <taxon>Oryzicola</taxon>
    </lineage>
</organism>
<dbReference type="EMBL" id="JACVVX010000003">
    <property type="protein sequence ID" value="MBD0415493.1"/>
    <property type="molecule type" value="Genomic_DNA"/>
</dbReference>
<feature type="coiled-coil region" evidence="1">
    <location>
        <begin position="334"/>
        <end position="371"/>
    </location>
</feature>
<dbReference type="Gene3D" id="3.40.50.300">
    <property type="entry name" value="P-loop containing nucleotide triphosphate hydrolases"/>
    <property type="match status" value="2"/>
</dbReference>
<name>A0A8J6PWI9_9HYPH</name>
<evidence type="ECO:0000313" key="4">
    <source>
        <dbReference type="Proteomes" id="UP000643405"/>
    </source>
</evidence>
<keyword evidence="1" id="KW-0175">Coiled coil</keyword>
<keyword evidence="4" id="KW-1185">Reference proteome</keyword>
<dbReference type="InterPro" id="IPR038734">
    <property type="entry name" value="YhaN_AAA"/>
</dbReference>
<evidence type="ECO:0000259" key="2">
    <source>
        <dbReference type="Pfam" id="PF13514"/>
    </source>
</evidence>
<dbReference type="PANTHER" id="PTHR41259">
    <property type="entry name" value="DOUBLE-STRAND BREAK REPAIR RAD50 ATPASE, PUTATIVE-RELATED"/>
    <property type="match status" value="1"/>
</dbReference>
<feature type="coiled-coil region" evidence="1">
    <location>
        <begin position="663"/>
        <end position="690"/>
    </location>
</feature>
<dbReference type="Proteomes" id="UP000643405">
    <property type="component" value="Unassembled WGS sequence"/>
</dbReference>
<sequence>MKITALRLHNVKRFAGRGVAIENIGDGVNVLCAVNEFGKSTSFEALHALFFQAHTGTPEAVRQLRPYSGGNPLVEADITTSEGRYRLTKQFYGGKRAAVTDLSSQRLVAQADEAEAFIANLIRGGTAGPGGLLWVRQGVTGIEKRSKSEEEGEKRVRESLLSSVQGEVEALTGGRRMAEIADACSEELFRYVTPTLKPKAGSLYDQALEEQRRLAEKERQLGVEVDALRDALEKRGAALKRLAELEDPDEAAERLLAVEKAQASFDAAKARAGLLKTAEAEAALARNRRDAAQSSLVEFQTAHAQAVKLRADADAAGQKRQHALEQRDAAAASIDAAMAAVKAAEAEEREARELLSRLDAALAARKAAEELGEMRGVLEQVETLRAGIEAQEAALALLTLPTDAVERLQKLEIELVRLRAAKDATLPTVRLAYAQGAEGSVAMDGVVLQHDAEQVFAETAQLTIAGVGTLTLRSNRPATTDDALHKAEETHRKLLTSLGVESLDAARQRQAATRDKSTELALSRQQLTHLAPQGLASLRENIARLEALCGTALEFKADADQVRQQAASANQKVKDTFNAAREAQPARDRAADAVVAAETTYATLAAELARLDALLGPAEHRTAREEKLAADHAAAQARFLEAESGVAALRSGAQDLGAAEAILRRTRSVQEAAQQEIAKLRETLAELNSHIRTRSDDAVEEVWRETSEARAAADQRVRHYRTEVEVLDRLRKALQSARSAAKDLYLKPVISELRPLLGLLFDDISIVFDEETLLPQTIRRNGQDEDVDRLSGGMREQLSVLTRLAFARLLAQNGRPAPVILDDALVYSDDDRIERMFNVLHHQSRDQQILVFSCRQRAFAKLGGNILQMTDWHPQT</sequence>
<dbReference type="SUPFAM" id="SSF52540">
    <property type="entry name" value="P-loop containing nucleoside triphosphate hydrolases"/>
    <property type="match status" value="1"/>
</dbReference>